<gene>
    <name evidence="1" type="ORF">Ari01nite_87430</name>
</gene>
<name>A0A919K729_9ACTN</name>
<evidence type="ECO:0000313" key="2">
    <source>
        <dbReference type="Proteomes" id="UP000636960"/>
    </source>
</evidence>
<dbReference type="EMBL" id="BOMV01000101">
    <property type="protein sequence ID" value="GIF01279.1"/>
    <property type="molecule type" value="Genomic_DNA"/>
</dbReference>
<comment type="caution">
    <text evidence="1">The sequence shown here is derived from an EMBL/GenBank/DDBJ whole genome shotgun (WGS) entry which is preliminary data.</text>
</comment>
<accession>A0A919K729</accession>
<evidence type="ECO:0000313" key="1">
    <source>
        <dbReference type="EMBL" id="GIF01279.1"/>
    </source>
</evidence>
<sequence>MPRPEAPDRVGGANQVRKVMTATHVRRAEIVSILRSRGKFARADWFEREFPDIVDTGKNSSLLTTLEIDADALSSTDRIPQDA</sequence>
<keyword evidence="2" id="KW-1185">Reference proteome</keyword>
<dbReference type="AlphaFoldDB" id="A0A919K729"/>
<dbReference type="Proteomes" id="UP000636960">
    <property type="component" value="Unassembled WGS sequence"/>
</dbReference>
<organism evidence="1 2">
    <name type="scientific">Paractinoplanes rishiriensis</name>
    <dbReference type="NCBI Taxonomy" id="1050105"/>
    <lineage>
        <taxon>Bacteria</taxon>
        <taxon>Bacillati</taxon>
        <taxon>Actinomycetota</taxon>
        <taxon>Actinomycetes</taxon>
        <taxon>Micromonosporales</taxon>
        <taxon>Micromonosporaceae</taxon>
        <taxon>Paractinoplanes</taxon>
    </lineage>
</organism>
<reference evidence="1" key="1">
    <citation type="submission" date="2021-01" db="EMBL/GenBank/DDBJ databases">
        <title>Whole genome shotgun sequence of Actinoplanes rishiriensis NBRC 108556.</title>
        <authorList>
            <person name="Komaki H."/>
            <person name="Tamura T."/>
        </authorList>
    </citation>
    <scope>NUCLEOTIDE SEQUENCE</scope>
    <source>
        <strain evidence="1">NBRC 108556</strain>
    </source>
</reference>
<proteinExistence type="predicted"/>
<protein>
    <submittedName>
        <fullName evidence="1">Uncharacterized protein</fullName>
    </submittedName>
</protein>